<dbReference type="PRINTS" id="PR00103">
    <property type="entry name" value="CAMPKINASE"/>
</dbReference>
<feature type="binding site" evidence="7">
    <location>
        <position position="165"/>
    </location>
    <ligand>
        <name>3',5'-cyclic AMP</name>
        <dbReference type="ChEBI" id="CHEBI:58165"/>
        <label>1</label>
    </ligand>
</feature>
<feature type="binding site" evidence="7">
    <location>
        <position position="288"/>
    </location>
    <ligand>
        <name>3',5'-cyclic AMP</name>
        <dbReference type="ChEBI" id="CHEBI:58165"/>
        <label>2</label>
    </ligand>
</feature>
<evidence type="ECO:0000256" key="6">
    <source>
        <dbReference type="ARBA" id="ARBA00023149"/>
    </source>
</evidence>
<dbReference type="InterPro" id="IPR050503">
    <property type="entry name" value="cAMP-dep_PK_reg_su-like"/>
</dbReference>
<dbReference type="InterPro" id="IPR018490">
    <property type="entry name" value="cNMP-bd_dom_sf"/>
</dbReference>
<keyword evidence="4" id="KW-0677">Repeat</keyword>
<dbReference type="InterPro" id="IPR012198">
    <property type="entry name" value="cAMP_dep_PK_reg_su"/>
</dbReference>
<evidence type="ECO:0000259" key="9">
    <source>
        <dbReference type="PROSITE" id="PS50042"/>
    </source>
</evidence>
<dbReference type="PROSITE" id="PS00889">
    <property type="entry name" value="CNMP_BINDING_2"/>
    <property type="match status" value="1"/>
</dbReference>
<evidence type="ECO:0000256" key="5">
    <source>
        <dbReference type="ARBA" id="ARBA00022741"/>
    </source>
</evidence>
<feature type="domain" description="Cyclic nucleotide-binding" evidence="9">
    <location>
        <begin position="218"/>
        <end position="303"/>
    </location>
</feature>
<dbReference type="InterPro" id="IPR000595">
    <property type="entry name" value="cNMP-bd_dom"/>
</dbReference>
<feature type="binding site" evidence="7">
    <location>
        <position position="174"/>
    </location>
    <ligand>
        <name>3',5'-cyclic AMP</name>
        <dbReference type="ChEBI" id="CHEBI:58165"/>
        <label>1</label>
    </ligand>
</feature>
<dbReference type="GO" id="GO:0030552">
    <property type="term" value="F:cAMP binding"/>
    <property type="evidence" value="ECO:0007669"/>
    <property type="project" value="UniProtKB-KW"/>
</dbReference>
<sequence length="344" mass="37751">MYGAGQQEPQSPSAASLGGDIQDDGLGIDDEQAELALSRFASSNSNGRRNSISAAPVSDARIHDWKGPPVHAKSSEESARIKDTIDRSEALQVLFGHVGSDALLRIVGAMFLRPIQVGEVVIQQGGDGDFFYIVDSGTYDIYVQRKADQPPERVMVATAGMSFGELALMYNVPRAATVQCVEAGALWCLEREVFQMMLVTSENSRKNEYEDFLRRVDLFSELTAYELSKLSDCLSSELFDAGEDIVTQGSDECAVYFLYEGECKAYINGDQGEVEVKHYAQPGEFFGEIGMVTNEPRRASVRASGGGCVVLCLKKEDVSISIGSMEARVLENIHKYPNYEAYLR</sequence>
<dbReference type="CDD" id="cd00038">
    <property type="entry name" value="CAP_ED"/>
    <property type="match status" value="2"/>
</dbReference>
<feature type="compositionally biased region" description="Acidic residues" evidence="8">
    <location>
        <begin position="21"/>
        <end position="33"/>
    </location>
</feature>
<accession>A0A7S1WRA3</accession>
<dbReference type="GO" id="GO:0034236">
    <property type="term" value="F:protein kinase A catalytic subunit binding"/>
    <property type="evidence" value="ECO:0007669"/>
    <property type="project" value="TreeGrafter"/>
</dbReference>
<reference evidence="10" key="1">
    <citation type="submission" date="2021-01" db="EMBL/GenBank/DDBJ databases">
        <authorList>
            <person name="Corre E."/>
            <person name="Pelletier E."/>
            <person name="Niang G."/>
            <person name="Scheremetjew M."/>
            <person name="Finn R."/>
            <person name="Kale V."/>
            <person name="Holt S."/>
            <person name="Cochrane G."/>
            <person name="Meng A."/>
            <person name="Brown T."/>
            <person name="Cohen L."/>
        </authorList>
    </citation>
    <scope>NUCLEOTIDE SEQUENCE</scope>
    <source>
        <strain evidence="10">OF101</strain>
    </source>
</reference>
<keyword evidence="5 7" id="KW-0547">Nucleotide-binding</keyword>
<organism evidence="10">
    <name type="scientific">Alexandrium catenella</name>
    <name type="common">Red tide dinoflagellate</name>
    <name type="synonym">Gonyaulax catenella</name>
    <dbReference type="NCBI Taxonomy" id="2925"/>
    <lineage>
        <taxon>Eukaryota</taxon>
        <taxon>Sar</taxon>
        <taxon>Alveolata</taxon>
        <taxon>Dinophyceae</taxon>
        <taxon>Gonyaulacales</taxon>
        <taxon>Pyrocystaceae</taxon>
        <taxon>Alexandrium</taxon>
    </lineage>
</organism>
<keyword evidence="2" id="KW-0597">Phosphoprotein</keyword>
<name>A0A7S1WRA3_ALECA</name>
<comment type="similarity">
    <text evidence="1">Belongs to the cAMP-dependent kinase regulatory chain family.</text>
</comment>
<dbReference type="SMART" id="SM00100">
    <property type="entry name" value="cNMP"/>
    <property type="match status" value="2"/>
</dbReference>
<evidence type="ECO:0000256" key="2">
    <source>
        <dbReference type="ARBA" id="ARBA00022553"/>
    </source>
</evidence>
<feature type="region of interest" description="Disordered" evidence="8">
    <location>
        <begin position="1"/>
        <end position="79"/>
    </location>
</feature>
<dbReference type="InterPro" id="IPR014710">
    <property type="entry name" value="RmlC-like_jellyroll"/>
</dbReference>
<dbReference type="PANTHER" id="PTHR11635:SF152">
    <property type="entry name" value="CAMP-DEPENDENT PROTEIN KINASE TYPE I REGULATORY SUBUNIT-RELATED"/>
    <property type="match status" value="1"/>
</dbReference>
<dbReference type="EMBL" id="HBGE01100734">
    <property type="protein sequence ID" value="CAD9183217.1"/>
    <property type="molecule type" value="Transcribed_RNA"/>
</dbReference>
<feature type="compositionally biased region" description="Low complexity" evidence="8">
    <location>
        <begin position="38"/>
        <end position="55"/>
    </location>
</feature>
<feature type="binding site" evidence="7">
    <location>
        <position position="297"/>
    </location>
    <ligand>
        <name>3',5'-cyclic AMP</name>
        <dbReference type="ChEBI" id="CHEBI:58165"/>
        <label>2</label>
    </ligand>
</feature>
<evidence type="ECO:0000256" key="4">
    <source>
        <dbReference type="ARBA" id="ARBA00022737"/>
    </source>
</evidence>
<dbReference type="InterPro" id="IPR018488">
    <property type="entry name" value="cNMP-bd_CS"/>
</dbReference>
<dbReference type="PIRSF" id="PIRSF000548">
    <property type="entry name" value="PK_regulatory"/>
    <property type="match status" value="1"/>
</dbReference>
<keyword evidence="3 7" id="KW-0116">cAMP-binding</keyword>
<dbReference type="AlphaFoldDB" id="A0A7S1WRA3"/>
<dbReference type="PROSITE" id="PS50042">
    <property type="entry name" value="CNMP_BINDING_3"/>
    <property type="match status" value="2"/>
</dbReference>
<feature type="domain" description="Cyclic nucleotide-binding" evidence="9">
    <location>
        <begin position="94"/>
        <end position="215"/>
    </location>
</feature>
<proteinExistence type="inferred from homology"/>
<evidence type="ECO:0000256" key="7">
    <source>
        <dbReference type="PIRSR" id="PIRSR000548-1"/>
    </source>
</evidence>
<evidence type="ECO:0000256" key="3">
    <source>
        <dbReference type="ARBA" id="ARBA00022566"/>
    </source>
</evidence>
<gene>
    <name evidence="10" type="ORF">ACAT0790_LOCUS59989</name>
</gene>
<evidence type="ECO:0000256" key="1">
    <source>
        <dbReference type="ARBA" id="ARBA00005753"/>
    </source>
</evidence>
<dbReference type="Gene3D" id="2.60.120.10">
    <property type="entry name" value="Jelly Rolls"/>
    <property type="match status" value="2"/>
</dbReference>
<evidence type="ECO:0000256" key="8">
    <source>
        <dbReference type="SAM" id="MobiDB-lite"/>
    </source>
</evidence>
<protein>
    <recommendedName>
        <fullName evidence="9">Cyclic nucleotide-binding domain-containing protein</fullName>
    </recommendedName>
</protein>
<dbReference type="Pfam" id="PF00027">
    <property type="entry name" value="cNMP_binding"/>
    <property type="match status" value="2"/>
</dbReference>
<dbReference type="PANTHER" id="PTHR11635">
    <property type="entry name" value="CAMP-DEPENDENT PROTEIN KINASE REGULATORY CHAIN"/>
    <property type="match status" value="1"/>
</dbReference>
<dbReference type="GO" id="GO:0005952">
    <property type="term" value="C:cAMP-dependent protein kinase complex"/>
    <property type="evidence" value="ECO:0007669"/>
    <property type="project" value="InterPro"/>
</dbReference>
<dbReference type="GO" id="GO:0004862">
    <property type="term" value="F:cAMP-dependent protein kinase inhibitor activity"/>
    <property type="evidence" value="ECO:0007669"/>
    <property type="project" value="TreeGrafter"/>
</dbReference>
<evidence type="ECO:0000313" key="10">
    <source>
        <dbReference type="EMBL" id="CAD9183217.1"/>
    </source>
</evidence>
<dbReference type="GO" id="GO:0005829">
    <property type="term" value="C:cytosol"/>
    <property type="evidence" value="ECO:0007669"/>
    <property type="project" value="TreeGrafter"/>
</dbReference>
<keyword evidence="6 7" id="KW-0114">cAMP</keyword>
<dbReference type="SUPFAM" id="SSF51206">
    <property type="entry name" value="cAMP-binding domain-like"/>
    <property type="match status" value="2"/>
</dbReference>